<evidence type="ECO:0000313" key="3">
    <source>
        <dbReference type="Proteomes" id="UP000515703"/>
    </source>
</evidence>
<dbReference type="Proteomes" id="UP000515703">
    <property type="component" value="Chromosome"/>
</dbReference>
<sequence>MTNADVFQLLLAMVSEVGGGVLIGWYFIVLQERSKTIWIPVLIHAILDYTVGIIGVVVAAVTLIYFLDKTKP</sequence>
<feature type="transmembrane region" description="Helical" evidence="1">
    <location>
        <begin position="41"/>
        <end position="67"/>
    </location>
</feature>
<accession>A0A7I8DLK0</accession>
<proteinExistence type="predicted"/>
<name>A0A7I8DLK0_9FIRM</name>
<dbReference type="EMBL" id="AP023368">
    <property type="protein sequence ID" value="BCJ99288.1"/>
    <property type="molecule type" value="Genomic_DNA"/>
</dbReference>
<evidence type="ECO:0008006" key="4">
    <source>
        <dbReference type="Google" id="ProtNLM"/>
    </source>
</evidence>
<reference evidence="2 3" key="2">
    <citation type="submission" date="2020-08" db="EMBL/GenBank/DDBJ databases">
        <authorList>
            <person name="Ueki A."/>
            <person name="Tonouchi A."/>
        </authorList>
    </citation>
    <scope>NUCLEOTIDE SEQUENCE [LARGE SCALE GENOMIC DNA]</scope>
    <source>
        <strain evidence="2 3">CTTW</strain>
    </source>
</reference>
<evidence type="ECO:0000313" key="2">
    <source>
        <dbReference type="EMBL" id="BCJ99288.1"/>
    </source>
</evidence>
<feature type="transmembrane region" description="Helical" evidence="1">
    <location>
        <begin position="6"/>
        <end position="29"/>
    </location>
</feature>
<keyword evidence="1" id="KW-0812">Transmembrane</keyword>
<dbReference type="AlphaFoldDB" id="A0A7I8DLK0"/>
<keyword evidence="1" id="KW-1133">Transmembrane helix</keyword>
<organism evidence="2 3">
    <name type="scientific">Anaerocolumna chitinilytica</name>
    <dbReference type="NCBI Taxonomy" id="1727145"/>
    <lineage>
        <taxon>Bacteria</taxon>
        <taxon>Bacillati</taxon>
        <taxon>Bacillota</taxon>
        <taxon>Clostridia</taxon>
        <taxon>Lachnospirales</taxon>
        <taxon>Lachnospiraceae</taxon>
        <taxon>Anaerocolumna</taxon>
    </lineage>
</organism>
<keyword evidence="1" id="KW-0472">Membrane</keyword>
<dbReference type="KEGG" id="acht:bsdcttw_23290"/>
<gene>
    <name evidence="2" type="ORF">bsdcttw_23290</name>
</gene>
<protein>
    <recommendedName>
        <fullName evidence="4">CPBP family intramembrane metalloprotease</fullName>
    </recommendedName>
</protein>
<reference evidence="2 3" key="1">
    <citation type="submission" date="2020-08" db="EMBL/GenBank/DDBJ databases">
        <title>Draft genome sequencing of an Anaerocolumna strain isolated from anoxic soil subjected to BSD treatment.</title>
        <authorList>
            <person name="Uek A."/>
            <person name="Tonouchi A."/>
        </authorList>
    </citation>
    <scope>NUCLEOTIDE SEQUENCE [LARGE SCALE GENOMIC DNA]</scope>
    <source>
        <strain evidence="2 3">CTTW</strain>
    </source>
</reference>
<evidence type="ECO:0000256" key="1">
    <source>
        <dbReference type="SAM" id="Phobius"/>
    </source>
</evidence>
<keyword evidence="3" id="KW-1185">Reference proteome</keyword>